<protein>
    <recommendedName>
        <fullName evidence="3">Phage terminase small subunit</fullName>
    </recommendedName>
</protein>
<dbReference type="EMBL" id="FSRU01000002">
    <property type="protein sequence ID" value="SIO58358.1"/>
    <property type="molecule type" value="Genomic_DNA"/>
</dbReference>
<evidence type="ECO:0000313" key="2">
    <source>
        <dbReference type="Proteomes" id="UP000185151"/>
    </source>
</evidence>
<sequence>MSKSPEKKPDVDWERVESDYRAGILSLREIAAANPGVNHMAIARRAKREGWTQDLSAKIHAKADELVTRQAVTESVTAERAVTDRVIVEENAQAIANVRLTHRKDISKFRAIALKLLEELEAQTIDKGLFEDLGFLLRQEDDKGRDRRNDIYNAVISSAGRIDGVKKLAEVLKILIGLEREAYGIAEHTGKEDAVDNLALALEAARKRRAAVEV</sequence>
<accession>A0A1N6KP92</accession>
<gene>
    <name evidence="1" type="ORF">SAMN05444165_4115</name>
</gene>
<evidence type="ECO:0000313" key="1">
    <source>
        <dbReference type="EMBL" id="SIO58358.1"/>
    </source>
</evidence>
<dbReference type="AlphaFoldDB" id="A0A1N6KP92"/>
<dbReference type="RefSeq" id="WP_074298662.1">
    <property type="nucleotide sequence ID" value="NZ_FSRU01000002.1"/>
</dbReference>
<organism evidence="1 2">
    <name type="scientific">Paraburkholderia phenazinium</name>
    <dbReference type="NCBI Taxonomy" id="60549"/>
    <lineage>
        <taxon>Bacteria</taxon>
        <taxon>Pseudomonadati</taxon>
        <taxon>Pseudomonadota</taxon>
        <taxon>Betaproteobacteria</taxon>
        <taxon>Burkholderiales</taxon>
        <taxon>Burkholderiaceae</taxon>
        <taxon>Paraburkholderia</taxon>
    </lineage>
</organism>
<name>A0A1N6KP92_9BURK</name>
<evidence type="ECO:0008006" key="3">
    <source>
        <dbReference type="Google" id="ProtNLM"/>
    </source>
</evidence>
<keyword evidence="2" id="KW-1185">Reference proteome</keyword>
<reference evidence="1 2" key="1">
    <citation type="submission" date="2016-11" db="EMBL/GenBank/DDBJ databases">
        <authorList>
            <person name="Jaros S."/>
            <person name="Januszkiewicz K."/>
            <person name="Wedrychowicz H."/>
        </authorList>
    </citation>
    <scope>NUCLEOTIDE SEQUENCE [LARGE SCALE GENOMIC DNA]</scope>
    <source>
        <strain evidence="1 2">GAS95</strain>
    </source>
</reference>
<proteinExistence type="predicted"/>
<dbReference type="OrthoDB" id="8641910at2"/>
<dbReference type="Proteomes" id="UP000185151">
    <property type="component" value="Unassembled WGS sequence"/>
</dbReference>